<dbReference type="SUPFAM" id="SSF160909">
    <property type="entry name" value="ATP12-like"/>
    <property type="match status" value="1"/>
</dbReference>
<evidence type="ECO:0000256" key="1">
    <source>
        <dbReference type="ARBA" id="ARBA00008231"/>
    </source>
</evidence>
<proteinExistence type="inferred from homology"/>
<dbReference type="Proteomes" id="UP000201613">
    <property type="component" value="Unassembled WGS sequence"/>
</dbReference>
<dbReference type="PANTHER" id="PTHR21013:SF10">
    <property type="entry name" value="ATP SYNTHASE MITOCHONDRIAL F1 COMPLEX ASSEMBLY FACTOR 2"/>
    <property type="match status" value="1"/>
</dbReference>
<organism evidence="4 5">
    <name type="scientific">Flavimaricola marinus</name>
    <dbReference type="NCBI Taxonomy" id="1819565"/>
    <lineage>
        <taxon>Bacteria</taxon>
        <taxon>Pseudomonadati</taxon>
        <taxon>Pseudomonadota</taxon>
        <taxon>Alphaproteobacteria</taxon>
        <taxon>Rhodobacterales</taxon>
        <taxon>Paracoccaceae</taxon>
        <taxon>Flavimaricola</taxon>
    </lineage>
</organism>
<gene>
    <name evidence="4" type="ORF">LOM8899_00517</name>
</gene>
<evidence type="ECO:0000256" key="2">
    <source>
        <dbReference type="ARBA" id="ARBA00022946"/>
    </source>
</evidence>
<dbReference type="Gene3D" id="1.10.3580.10">
    <property type="entry name" value="ATP12 ATPase"/>
    <property type="match status" value="1"/>
</dbReference>
<dbReference type="Pfam" id="PF07542">
    <property type="entry name" value="ATP12"/>
    <property type="match status" value="1"/>
</dbReference>
<dbReference type="Gene3D" id="3.30.2180.10">
    <property type="entry name" value="ATP12-like"/>
    <property type="match status" value="1"/>
</dbReference>
<dbReference type="InterPro" id="IPR023335">
    <property type="entry name" value="ATP12_ortho_dom_sf"/>
</dbReference>
<keyword evidence="5" id="KW-1185">Reference proteome</keyword>
<dbReference type="InterPro" id="IPR042272">
    <property type="entry name" value="ATP12_ATP_synth-F1-assembly_N"/>
</dbReference>
<dbReference type="AlphaFoldDB" id="A0A238L9Z6"/>
<dbReference type="EMBL" id="FXZK01000001">
    <property type="protein sequence ID" value="SMY06393.1"/>
    <property type="molecule type" value="Genomic_DNA"/>
</dbReference>
<evidence type="ECO:0000256" key="3">
    <source>
        <dbReference type="ARBA" id="ARBA00023186"/>
    </source>
</evidence>
<comment type="similarity">
    <text evidence="1">Belongs to the ATP12 family.</text>
</comment>
<dbReference type="OrthoDB" id="9797825at2"/>
<sequence>MSDWKAKRFWKSVSVAEADTGYGIALDGRPVRSPYKTQLIVPSRPMAEAIAEEWDAQQGVIKPEEMPLTRMANSALDKVAPQKSAVLAHLAEYAETDLLCYRAETPPALGERQSAGWDPVLDWAREALGAPFQIGLGVMPFAQPSDVSDRIGEQLARFDDFELTGLHDLIGLSGSAVLGLAVSHGRLTGAEAWALSRIDEDWQTEQWGVDDEAEEMAALKAAGFLSAERFLRLARGQTA</sequence>
<keyword evidence="3" id="KW-0143">Chaperone</keyword>
<evidence type="ECO:0000313" key="5">
    <source>
        <dbReference type="Proteomes" id="UP000201613"/>
    </source>
</evidence>
<dbReference type="RefSeq" id="WP_093990576.1">
    <property type="nucleotide sequence ID" value="NZ_FXZK01000001.1"/>
</dbReference>
<dbReference type="PANTHER" id="PTHR21013">
    <property type="entry name" value="ATP SYNTHASE MITOCHONDRIAL F1 COMPLEX ASSEMBLY FACTOR 2/ATP12 PROTEIN, MITOCHONDRIAL PRECURSOR"/>
    <property type="match status" value="1"/>
</dbReference>
<dbReference type="GO" id="GO:0043461">
    <property type="term" value="P:proton-transporting ATP synthase complex assembly"/>
    <property type="evidence" value="ECO:0007669"/>
    <property type="project" value="InterPro"/>
</dbReference>
<accession>A0A238L9Z6</accession>
<keyword evidence="2" id="KW-0809">Transit peptide</keyword>
<reference evidence="5" key="1">
    <citation type="submission" date="2017-05" db="EMBL/GenBank/DDBJ databases">
        <authorList>
            <person name="Rodrigo-Torres L."/>
            <person name="Arahal R. D."/>
            <person name="Lucena T."/>
        </authorList>
    </citation>
    <scope>NUCLEOTIDE SEQUENCE [LARGE SCALE GENOMIC DNA]</scope>
    <source>
        <strain evidence="5">CECT 8899</strain>
    </source>
</reference>
<evidence type="ECO:0000313" key="4">
    <source>
        <dbReference type="EMBL" id="SMY06393.1"/>
    </source>
</evidence>
<dbReference type="InterPro" id="IPR011419">
    <property type="entry name" value="ATP12_ATP_synth-F1-assembly"/>
</dbReference>
<name>A0A238L9Z6_9RHOB</name>
<protein>
    <submittedName>
        <fullName evidence="4">ATP12 chaperone protein</fullName>
    </submittedName>
</protein>